<dbReference type="RefSeq" id="WP_108894705.1">
    <property type="nucleotide sequence ID" value="NZ_ONZF01000006.1"/>
</dbReference>
<gene>
    <name evidence="1" type="ORF">PAA8504_02731</name>
</gene>
<organism evidence="1 2">
    <name type="scientific">Palleronia abyssalis</name>
    <dbReference type="NCBI Taxonomy" id="1501240"/>
    <lineage>
        <taxon>Bacteria</taxon>
        <taxon>Pseudomonadati</taxon>
        <taxon>Pseudomonadota</taxon>
        <taxon>Alphaproteobacteria</taxon>
        <taxon>Rhodobacterales</taxon>
        <taxon>Roseobacteraceae</taxon>
        <taxon>Palleronia</taxon>
    </lineage>
</organism>
<dbReference type="AlphaFoldDB" id="A0A2R8BXM1"/>
<proteinExistence type="predicted"/>
<sequence length="73" mass="8077">MSIMEQVADELAQETVRLIEDGTDDAIIREVADAIQNASQTMSEEYLNAVRIRRAELRARAVLERAGSNEADG</sequence>
<dbReference type="OrthoDB" id="7876148at2"/>
<name>A0A2R8BXM1_9RHOB</name>
<evidence type="ECO:0000313" key="2">
    <source>
        <dbReference type="Proteomes" id="UP000244912"/>
    </source>
</evidence>
<dbReference type="EMBL" id="ONZF01000006">
    <property type="protein sequence ID" value="SPJ24890.1"/>
    <property type="molecule type" value="Genomic_DNA"/>
</dbReference>
<protein>
    <submittedName>
        <fullName evidence="1">Uncharacterized protein</fullName>
    </submittedName>
</protein>
<keyword evidence="2" id="KW-1185">Reference proteome</keyword>
<evidence type="ECO:0000313" key="1">
    <source>
        <dbReference type="EMBL" id="SPJ24890.1"/>
    </source>
</evidence>
<reference evidence="1 2" key="1">
    <citation type="submission" date="2018-03" db="EMBL/GenBank/DDBJ databases">
        <authorList>
            <person name="Keele B.F."/>
        </authorList>
    </citation>
    <scope>NUCLEOTIDE SEQUENCE [LARGE SCALE GENOMIC DNA]</scope>
    <source>
        <strain evidence="1 2">CECT 8504</strain>
    </source>
</reference>
<dbReference type="Proteomes" id="UP000244912">
    <property type="component" value="Unassembled WGS sequence"/>
</dbReference>
<accession>A0A2R8BXM1</accession>